<dbReference type="Pfam" id="PF03646">
    <property type="entry name" value="FlaG"/>
    <property type="match status" value="1"/>
</dbReference>
<dbReference type="KEGG" id="swo:Swol_0233"/>
<dbReference type="PANTHER" id="PTHR37166:SF1">
    <property type="entry name" value="PROTEIN FLAG"/>
    <property type="match status" value="1"/>
</dbReference>
<dbReference type="Proteomes" id="UP000001968">
    <property type="component" value="Chromosome"/>
</dbReference>
<feature type="region of interest" description="Disordered" evidence="1">
    <location>
        <begin position="1"/>
        <end position="23"/>
    </location>
</feature>
<dbReference type="PANTHER" id="PTHR37166">
    <property type="entry name" value="PROTEIN FLAG"/>
    <property type="match status" value="1"/>
</dbReference>
<dbReference type="InterPro" id="IPR005186">
    <property type="entry name" value="FlaG"/>
</dbReference>
<organism evidence="2 3">
    <name type="scientific">Syntrophomonas wolfei subsp. wolfei (strain DSM 2245B / Goettingen)</name>
    <dbReference type="NCBI Taxonomy" id="335541"/>
    <lineage>
        <taxon>Bacteria</taxon>
        <taxon>Bacillati</taxon>
        <taxon>Bacillota</taxon>
        <taxon>Clostridia</taxon>
        <taxon>Eubacteriales</taxon>
        <taxon>Syntrophomonadaceae</taxon>
        <taxon>Syntrophomonas</taxon>
    </lineage>
</organism>
<dbReference type="AlphaFoldDB" id="Q0B0B9"/>
<dbReference type="InterPro" id="IPR035924">
    <property type="entry name" value="FlaG-like_sf"/>
</dbReference>
<accession>Q0B0B9</accession>
<dbReference type="EMBL" id="CP000448">
    <property type="protein sequence ID" value="ABI67585.1"/>
    <property type="molecule type" value="Genomic_DNA"/>
</dbReference>
<evidence type="ECO:0000313" key="2">
    <source>
        <dbReference type="EMBL" id="ABI67585.1"/>
    </source>
</evidence>
<name>Q0B0B9_SYNWW</name>
<dbReference type="RefSeq" id="WP_011639694.1">
    <property type="nucleotide sequence ID" value="NC_008346.1"/>
</dbReference>
<dbReference type="OrthoDB" id="9799867at2"/>
<dbReference type="HOGENOM" id="CLU_1958507_0_0_9"/>
<dbReference type="Gene3D" id="3.30.160.170">
    <property type="entry name" value="FlaG-like"/>
    <property type="match status" value="1"/>
</dbReference>
<evidence type="ECO:0008006" key="4">
    <source>
        <dbReference type="Google" id="ProtNLM"/>
    </source>
</evidence>
<sequence length="128" mass="14221">MRVDGQGMAPNVFPSDTPVNRPVNSAATVVKEPGGEPRERIGRESLSAQMEAKKIEEIARNLNEAVKFASCHLEFQPYEDSGRFQVKVVNSLSGEVIKEIPPDYLLDFSIKMKEMINQVVGLFVDELA</sequence>
<evidence type="ECO:0000256" key="1">
    <source>
        <dbReference type="SAM" id="MobiDB-lite"/>
    </source>
</evidence>
<evidence type="ECO:0000313" key="3">
    <source>
        <dbReference type="Proteomes" id="UP000001968"/>
    </source>
</evidence>
<reference evidence="3" key="1">
    <citation type="journal article" date="2010" name="Environ. Microbiol.">
        <title>The genome of Syntrophomonas wolfei: new insights into syntrophic metabolism and biohydrogen production.</title>
        <authorList>
            <person name="Sieber J.R."/>
            <person name="Sims D.R."/>
            <person name="Han C."/>
            <person name="Kim E."/>
            <person name="Lykidis A."/>
            <person name="Lapidus A.L."/>
            <person name="McDonnald E."/>
            <person name="Rohlin L."/>
            <person name="Culley D.E."/>
            <person name="Gunsalus R."/>
            <person name="McInerney M.J."/>
        </authorList>
    </citation>
    <scope>NUCLEOTIDE SEQUENCE [LARGE SCALE GENOMIC DNA]</scope>
    <source>
        <strain evidence="3">DSM 2245B / Goettingen</strain>
    </source>
</reference>
<keyword evidence="3" id="KW-1185">Reference proteome</keyword>
<dbReference type="eggNOG" id="COG1334">
    <property type="taxonomic scope" value="Bacteria"/>
</dbReference>
<gene>
    <name evidence="2" type="ordered locus">Swol_0233</name>
</gene>
<dbReference type="STRING" id="335541.Swol_0233"/>
<protein>
    <recommendedName>
        <fullName evidence="4">Flagellar protein FlaG</fullName>
    </recommendedName>
</protein>
<proteinExistence type="predicted"/>
<dbReference type="SUPFAM" id="SSF160214">
    <property type="entry name" value="FlaG-like"/>
    <property type="match status" value="1"/>
</dbReference>